<feature type="chain" id="PRO_5046832432" evidence="1">
    <location>
        <begin position="27"/>
        <end position="315"/>
    </location>
</feature>
<keyword evidence="1" id="KW-0732">Signal</keyword>
<evidence type="ECO:0000313" key="3">
    <source>
        <dbReference type="EMBL" id="MFC6080427.1"/>
    </source>
</evidence>
<sequence length="315" mass="33248">MKPTLVISGIVFATGLVAATLTPAQAQTAPAATTGTTAVADAYFAGWLTGRNEVPVRGGPAVGDRNGRAYVVIKISGDRVSYAARWSGIGTPTAFHIHKGRAGANGDVKIGFFGEALPRSARAVTGRVTVDDRGLLSAIRRSPSRYYVNVHTGQFPGGAVRAQLRRLSHPVDLTRVLNDGVRPRLTSYASGAQEVAEPGKTVGDRNGAGRWQFGFTGTSLRYAATWSRLAPVTNGHIHRGKKGVNGPVVANLFADSDGLPASISGLAGVSRIPRALARSFLRHPANWYSNIHTTEFPDGAIRGQLSTHLLLTPGR</sequence>
<dbReference type="InterPro" id="IPR010895">
    <property type="entry name" value="CHRD"/>
</dbReference>
<dbReference type="RefSeq" id="WP_380747198.1">
    <property type="nucleotide sequence ID" value="NZ_JBHSRF010000004.1"/>
</dbReference>
<comment type="caution">
    <text evidence="3">The sequence shown here is derived from an EMBL/GenBank/DDBJ whole genome shotgun (WGS) entry which is preliminary data.</text>
</comment>
<reference evidence="4" key="1">
    <citation type="journal article" date="2019" name="Int. J. Syst. Evol. Microbiol.">
        <title>The Global Catalogue of Microorganisms (GCM) 10K type strain sequencing project: providing services to taxonomists for standard genome sequencing and annotation.</title>
        <authorList>
            <consortium name="The Broad Institute Genomics Platform"/>
            <consortium name="The Broad Institute Genome Sequencing Center for Infectious Disease"/>
            <person name="Wu L."/>
            <person name="Ma J."/>
        </authorList>
    </citation>
    <scope>NUCLEOTIDE SEQUENCE [LARGE SCALE GENOMIC DNA]</scope>
    <source>
        <strain evidence="4">JCM 30346</strain>
    </source>
</reference>
<keyword evidence="4" id="KW-1185">Reference proteome</keyword>
<name>A0ABW1NEG9_9ACTN</name>
<protein>
    <submittedName>
        <fullName evidence="3">CHRD domain-containing protein</fullName>
    </submittedName>
</protein>
<evidence type="ECO:0000256" key="1">
    <source>
        <dbReference type="SAM" id="SignalP"/>
    </source>
</evidence>
<dbReference type="SMART" id="SM00754">
    <property type="entry name" value="CHRD"/>
    <property type="match status" value="2"/>
</dbReference>
<proteinExistence type="predicted"/>
<organism evidence="3 4">
    <name type="scientific">Sphaerisporangium aureirubrum</name>
    <dbReference type="NCBI Taxonomy" id="1544736"/>
    <lineage>
        <taxon>Bacteria</taxon>
        <taxon>Bacillati</taxon>
        <taxon>Actinomycetota</taxon>
        <taxon>Actinomycetes</taxon>
        <taxon>Streptosporangiales</taxon>
        <taxon>Streptosporangiaceae</taxon>
        <taxon>Sphaerisporangium</taxon>
    </lineage>
</organism>
<evidence type="ECO:0000313" key="4">
    <source>
        <dbReference type="Proteomes" id="UP001596137"/>
    </source>
</evidence>
<feature type="domain" description="CHRD" evidence="2">
    <location>
        <begin position="41"/>
        <end position="166"/>
    </location>
</feature>
<feature type="signal peptide" evidence="1">
    <location>
        <begin position="1"/>
        <end position="26"/>
    </location>
</feature>
<evidence type="ECO:0000259" key="2">
    <source>
        <dbReference type="SMART" id="SM00754"/>
    </source>
</evidence>
<dbReference type="Pfam" id="PF07452">
    <property type="entry name" value="CHRD"/>
    <property type="match status" value="2"/>
</dbReference>
<gene>
    <name evidence="3" type="ORF">ACFP1K_04615</name>
</gene>
<dbReference type="EMBL" id="JBHSRF010000004">
    <property type="protein sequence ID" value="MFC6080427.1"/>
    <property type="molecule type" value="Genomic_DNA"/>
</dbReference>
<dbReference type="Proteomes" id="UP001596137">
    <property type="component" value="Unassembled WGS sequence"/>
</dbReference>
<feature type="domain" description="CHRD" evidence="2">
    <location>
        <begin position="190"/>
        <end position="307"/>
    </location>
</feature>
<accession>A0ABW1NEG9</accession>